<dbReference type="InterPro" id="IPR032710">
    <property type="entry name" value="NTF2-like_dom_sf"/>
</dbReference>
<dbReference type="SUPFAM" id="SSF54427">
    <property type="entry name" value="NTF2-like"/>
    <property type="match status" value="1"/>
</dbReference>
<dbReference type="Proteomes" id="UP000605784">
    <property type="component" value="Unassembled WGS sequence"/>
</dbReference>
<evidence type="ECO:0000313" key="2">
    <source>
        <dbReference type="EMBL" id="GGN95152.1"/>
    </source>
</evidence>
<protein>
    <recommendedName>
        <fullName evidence="4">3-phenylpropionate/cinnamic acid dioxygenase, small subunit</fullName>
    </recommendedName>
</protein>
<dbReference type="CDD" id="cd00667">
    <property type="entry name" value="ring_hydroxylating_dioxygenases_beta"/>
    <property type="match status" value="1"/>
</dbReference>
<keyword evidence="1" id="KW-0560">Oxidoreductase</keyword>
<reference evidence="2" key="1">
    <citation type="journal article" date="2014" name="Int. J. Syst. Evol. Microbiol.">
        <title>Complete genome sequence of Corynebacterium casei LMG S-19264T (=DSM 44701T), isolated from a smear-ripened cheese.</title>
        <authorList>
            <consortium name="US DOE Joint Genome Institute (JGI-PGF)"/>
            <person name="Walter F."/>
            <person name="Albersmeier A."/>
            <person name="Kalinowski J."/>
            <person name="Ruckert C."/>
        </authorList>
    </citation>
    <scope>NUCLEOTIDE SEQUENCE</scope>
    <source>
        <strain evidence="2">JCM 17820</strain>
    </source>
</reference>
<keyword evidence="3" id="KW-1185">Reference proteome</keyword>
<evidence type="ECO:0000256" key="1">
    <source>
        <dbReference type="ARBA" id="ARBA00023002"/>
    </source>
</evidence>
<proteinExistence type="predicted"/>
<dbReference type="RefSeq" id="WP_188997484.1">
    <property type="nucleotide sequence ID" value="NZ_BMOU01000003.1"/>
</dbReference>
<dbReference type="InterPro" id="IPR000391">
    <property type="entry name" value="Rng_hydr_dOase-bsu"/>
</dbReference>
<organism evidence="2 3">
    <name type="scientific">Haloarcula pellucida</name>
    <dbReference type="NCBI Taxonomy" id="1427151"/>
    <lineage>
        <taxon>Archaea</taxon>
        <taxon>Methanobacteriati</taxon>
        <taxon>Methanobacteriota</taxon>
        <taxon>Stenosarchaea group</taxon>
        <taxon>Halobacteria</taxon>
        <taxon>Halobacteriales</taxon>
        <taxon>Haloarculaceae</taxon>
        <taxon>Haloarcula</taxon>
    </lineage>
</organism>
<name>A0A830GNE3_9EURY</name>
<dbReference type="Pfam" id="PF00866">
    <property type="entry name" value="Ring_hydroxyl_B"/>
    <property type="match status" value="1"/>
</dbReference>
<reference evidence="2" key="2">
    <citation type="submission" date="2020-09" db="EMBL/GenBank/DDBJ databases">
        <authorList>
            <person name="Sun Q."/>
            <person name="Ohkuma M."/>
        </authorList>
    </citation>
    <scope>NUCLEOTIDE SEQUENCE</scope>
    <source>
        <strain evidence="2">JCM 17820</strain>
    </source>
</reference>
<dbReference type="GO" id="GO:0016491">
    <property type="term" value="F:oxidoreductase activity"/>
    <property type="evidence" value="ECO:0007669"/>
    <property type="project" value="UniProtKB-KW"/>
</dbReference>
<dbReference type="PANTHER" id="PTHR41534:SF2">
    <property type="entry name" value="3-PHENYLPROPIONATE_CINNAMIC ACID DIOXYGENASE SUBUNIT BETA"/>
    <property type="match status" value="1"/>
</dbReference>
<comment type="caution">
    <text evidence="2">The sequence shown here is derived from an EMBL/GenBank/DDBJ whole genome shotgun (WGS) entry which is preliminary data.</text>
</comment>
<dbReference type="GO" id="GO:0019380">
    <property type="term" value="P:3-phenylpropionate catabolic process"/>
    <property type="evidence" value="ECO:0007669"/>
    <property type="project" value="TreeGrafter"/>
</dbReference>
<evidence type="ECO:0000313" key="3">
    <source>
        <dbReference type="Proteomes" id="UP000605784"/>
    </source>
</evidence>
<dbReference type="Gene3D" id="3.10.450.50">
    <property type="match status" value="1"/>
</dbReference>
<dbReference type="EMBL" id="BMOU01000003">
    <property type="protein sequence ID" value="GGN95152.1"/>
    <property type="molecule type" value="Genomic_DNA"/>
</dbReference>
<sequence length="185" mass="21557">MQSGTHPQLDETGDEWTPERMQRFFEVREFLLREANLLDQFELERWADHLTEDVEIRVPVRVARDAGSDRPEYSDSNHHLVVGHRDLLERVARLEKEYAWAENPRSRVRHTIGNVQLGEVTADTVEVFNNQVVYRERGTDGESDTISARRRSHLRETDEGFALADRDVFIDHTIVPSRNLTLPLL</sequence>
<evidence type="ECO:0008006" key="4">
    <source>
        <dbReference type="Google" id="ProtNLM"/>
    </source>
</evidence>
<dbReference type="AlphaFoldDB" id="A0A830GNE3"/>
<gene>
    <name evidence="2" type="ORF">GCM10009030_22230</name>
</gene>
<accession>A0A830GNE3</accession>
<dbReference type="PANTHER" id="PTHR41534">
    <property type="entry name" value="BLR3401 PROTEIN"/>
    <property type="match status" value="1"/>
</dbReference>